<proteinExistence type="predicted"/>
<reference evidence="4" key="1">
    <citation type="journal article" date="2013" name="Nat. Genet.">
        <title>The draft genomes of soft-shell turtle and green sea turtle yield insights into the development and evolution of the turtle-specific body plan.</title>
        <authorList>
            <person name="Wang Z."/>
            <person name="Pascual-Anaya J."/>
            <person name="Zadissa A."/>
            <person name="Li W."/>
            <person name="Niimura Y."/>
            <person name="Huang Z."/>
            <person name="Li C."/>
            <person name="White S."/>
            <person name="Xiong Z."/>
            <person name="Fang D."/>
            <person name="Wang B."/>
            <person name="Ming Y."/>
            <person name="Chen Y."/>
            <person name="Zheng Y."/>
            <person name="Kuraku S."/>
            <person name="Pignatelli M."/>
            <person name="Herrero J."/>
            <person name="Beal K."/>
            <person name="Nozawa M."/>
            <person name="Li Q."/>
            <person name="Wang J."/>
            <person name="Zhang H."/>
            <person name="Yu L."/>
            <person name="Shigenobu S."/>
            <person name="Wang J."/>
            <person name="Liu J."/>
            <person name="Flicek P."/>
            <person name="Searle S."/>
            <person name="Wang J."/>
            <person name="Kuratani S."/>
            <person name="Yin Y."/>
            <person name="Aken B."/>
            <person name="Zhang G."/>
            <person name="Irie N."/>
        </authorList>
    </citation>
    <scope>NUCLEOTIDE SEQUENCE [LARGE SCALE GENOMIC DNA]</scope>
</reference>
<protein>
    <submittedName>
        <fullName evidence="3">Laminin subunit alpha-5</fullName>
    </submittedName>
</protein>
<dbReference type="STRING" id="8469.M7B677"/>
<dbReference type="GO" id="GO:0045995">
    <property type="term" value="P:regulation of embryonic development"/>
    <property type="evidence" value="ECO:0007669"/>
    <property type="project" value="InterPro"/>
</dbReference>
<keyword evidence="4" id="KW-1185">Reference proteome</keyword>
<evidence type="ECO:0000256" key="1">
    <source>
        <dbReference type="SAM" id="Coils"/>
    </source>
</evidence>
<gene>
    <name evidence="3" type="ORF">UY3_19204</name>
</gene>
<keyword evidence="1" id="KW-0175">Coiled coil</keyword>
<dbReference type="Proteomes" id="UP000031443">
    <property type="component" value="Unassembled WGS sequence"/>
</dbReference>
<evidence type="ECO:0000313" key="3">
    <source>
        <dbReference type="EMBL" id="EMP23762.1"/>
    </source>
</evidence>
<dbReference type="GO" id="GO:0030155">
    <property type="term" value="P:regulation of cell adhesion"/>
    <property type="evidence" value="ECO:0007669"/>
    <property type="project" value="InterPro"/>
</dbReference>
<feature type="domain" description="Laminin alpha" evidence="2">
    <location>
        <begin position="2"/>
        <end position="135"/>
    </location>
</feature>
<dbReference type="Pfam" id="PF06008">
    <property type="entry name" value="Laminin_I"/>
    <property type="match status" value="1"/>
</dbReference>
<dbReference type="GO" id="GO:0005102">
    <property type="term" value="F:signaling receptor binding"/>
    <property type="evidence" value="ECO:0007669"/>
    <property type="project" value="InterPro"/>
</dbReference>
<name>M7B677_CHEMY</name>
<evidence type="ECO:0000313" key="4">
    <source>
        <dbReference type="Proteomes" id="UP000031443"/>
    </source>
</evidence>
<dbReference type="AlphaFoldDB" id="M7B677"/>
<feature type="coiled-coil region" evidence="1">
    <location>
        <begin position="52"/>
        <end position="145"/>
    </location>
</feature>
<dbReference type="InterPro" id="IPR009254">
    <property type="entry name" value="Laminin_aI"/>
</dbReference>
<dbReference type="EMBL" id="KB608654">
    <property type="protein sequence ID" value="EMP23762.1"/>
    <property type="molecule type" value="Genomic_DNA"/>
</dbReference>
<evidence type="ECO:0000259" key="2">
    <source>
        <dbReference type="Pfam" id="PF06008"/>
    </source>
</evidence>
<accession>M7B677</accession>
<sequence>MAEVEKMLKEMKERDFFSQKGVAEREHEKAQKLLPRVKSKLYSKWESNQDLVKSIKDLLAQYSSELMDLRDAVNEAVNKTRQTEDLNSLNRNNLEEIQRKSKELQKQYGVVQDTLQMAEDSLVQISDLLQIIENVKEENETLATRLDGARYPDRAGEEVFSRQQ</sequence>
<dbReference type="GO" id="GO:0030334">
    <property type="term" value="P:regulation of cell migration"/>
    <property type="evidence" value="ECO:0007669"/>
    <property type="project" value="InterPro"/>
</dbReference>
<organism evidence="3 4">
    <name type="scientific">Chelonia mydas</name>
    <name type="common">Green sea-turtle</name>
    <name type="synonym">Chelonia agassizi</name>
    <dbReference type="NCBI Taxonomy" id="8469"/>
    <lineage>
        <taxon>Eukaryota</taxon>
        <taxon>Metazoa</taxon>
        <taxon>Chordata</taxon>
        <taxon>Craniata</taxon>
        <taxon>Vertebrata</taxon>
        <taxon>Euteleostomi</taxon>
        <taxon>Archelosauria</taxon>
        <taxon>Testudinata</taxon>
        <taxon>Testudines</taxon>
        <taxon>Cryptodira</taxon>
        <taxon>Durocryptodira</taxon>
        <taxon>Americhelydia</taxon>
        <taxon>Chelonioidea</taxon>
        <taxon>Cheloniidae</taxon>
        <taxon>Chelonia</taxon>
    </lineage>
</organism>